<sequence>MAACRGMQPIDTWLEIEFSLDESKFRECCLTVNLIRSVPSGVQTFSRWCGAKIPTLALPTQEECKNGRGPARRELPHEHVVDGFY</sequence>
<protein>
    <submittedName>
        <fullName evidence="1">Uncharacterized protein</fullName>
    </submittedName>
</protein>
<accession>A0A4Y2NP84</accession>
<evidence type="ECO:0000313" key="1">
    <source>
        <dbReference type="EMBL" id="GBN39536.1"/>
    </source>
</evidence>
<reference evidence="1 2" key="1">
    <citation type="journal article" date="2019" name="Sci. Rep.">
        <title>Orb-weaving spider Araneus ventricosus genome elucidates the spidroin gene catalogue.</title>
        <authorList>
            <person name="Kono N."/>
            <person name="Nakamura H."/>
            <person name="Ohtoshi R."/>
            <person name="Moran D.A.P."/>
            <person name="Shinohara A."/>
            <person name="Yoshida Y."/>
            <person name="Fujiwara M."/>
            <person name="Mori M."/>
            <person name="Tomita M."/>
            <person name="Arakawa K."/>
        </authorList>
    </citation>
    <scope>NUCLEOTIDE SEQUENCE [LARGE SCALE GENOMIC DNA]</scope>
</reference>
<gene>
    <name evidence="1" type="ORF">AVEN_172857_1</name>
</gene>
<evidence type="ECO:0000313" key="2">
    <source>
        <dbReference type="Proteomes" id="UP000499080"/>
    </source>
</evidence>
<keyword evidence="2" id="KW-1185">Reference proteome</keyword>
<name>A0A4Y2NP84_ARAVE</name>
<organism evidence="1 2">
    <name type="scientific">Araneus ventricosus</name>
    <name type="common">Orbweaver spider</name>
    <name type="synonym">Epeira ventricosa</name>
    <dbReference type="NCBI Taxonomy" id="182803"/>
    <lineage>
        <taxon>Eukaryota</taxon>
        <taxon>Metazoa</taxon>
        <taxon>Ecdysozoa</taxon>
        <taxon>Arthropoda</taxon>
        <taxon>Chelicerata</taxon>
        <taxon>Arachnida</taxon>
        <taxon>Araneae</taxon>
        <taxon>Araneomorphae</taxon>
        <taxon>Entelegynae</taxon>
        <taxon>Araneoidea</taxon>
        <taxon>Araneidae</taxon>
        <taxon>Araneus</taxon>
    </lineage>
</organism>
<dbReference type="AlphaFoldDB" id="A0A4Y2NP84"/>
<proteinExistence type="predicted"/>
<dbReference type="EMBL" id="BGPR01009362">
    <property type="protein sequence ID" value="GBN39536.1"/>
    <property type="molecule type" value="Genomic_DNA"/>
</dbReference>
<dbReference type="Proteomes" id="UP000499080">
    <property type="component" value="Unassembled WGS sequence"/>
</dbReference>
<comment type="caution">
    <text evidence="1">The sequence shown here is derived from an EMBL/GenBank/DDBJ whole genome shotgun (WGS) entry which is preliminary data.</text>
</comment>